<gene>
    <name evidence="1" type="ORF">LAZ67_6003953</name>
</gene>
<dbReference type="Proteomes" id="UP001235939">
    <property type="component" value="Chromosome 06"/>
</dbReference>
<evidence type="ECO:0000313" key="1">
    <source>
        <dbReference type="EMBL" id="UYV69555.1"/>
    </source>
</evidence>
<evidence type="ECO:0000313" key="2">
    <source>
        <dbReference type="Proteomes" id="UP001235939"/>
    </source>
</evidence>
<name>A0ABY6KR22_9ARAC</name>
<accession>A0ABY6KR22</accession>
<dbReference type="EMBL" id="CP092868">
    <property type="protein sequence ID" value="UYV69555.1"/>
    <property type="molecule type" value="Genomic_DNA"/>
</dbReference>
<protein>
    <submittedName>
        <fullName evidence="1">Uncharacterized protein</fullName>
    </submittedName>
</protein>
<keyword evidence="2" id="KW-1185">Reference proteome</keyword>
<sequence length="62" mass="6605">MATGHVSDLEVVVGFCAAWSIGDLSMLPSCDGLTPEIYLKLTKVYGNSATSISTVKNGNMYF</sequence>
<organism evidence="1 2">
    <name type="scientific">Cordylochernes scorpioides</name>
    <dbReference type="NCBI Taxonomy" id="51811"/>
    <lineage>
        <taxon>Eukaryota</taxon>
        <taxon>Metazoa</taxon>
        <taxon>Ecdysozoa</taxon>
        <taxon>Arthropoda</taxon>
        <taxon>Chelicerata</taxon>
        <taxon>Arachnida</taxon>
        <taxon>Pseudoscorpiones</taxon>
        <taxon>Cheliferoidea</taxon>
        <taxon>Chernetidae</taxon>
        <taxon>Cordylochernes</taxon>
    </lineage>
</organism>
<proteinExistence type="predicted"/>
<reference evidence="1 2" key="1">
    <citation type="submission" date="2022-01" db="EMBL/GenBank/DDBJ databases">
        <title>A chromosomal length assembly of Cordylochernes scorpioides.</title>
        <authorList>
            <person name="Zeh D."/>
            <person name="Zeh J."/>
        </authorList>
    </citation>
    <scope>NUCLEOTIDE SEQUENCE [LARGE SCALE GENOMIC DNA]</scope>
    <source>
        <strain evidence="1">IN4F17</strain>
        <tissue evidence="1">Whole Body</tissue>
    </source>
</reference>